<dbReference type="WBParaSite" id="Csp11.Scaffold629.g11096.t1">
    <property type="protein sequence ID" value="Csp11.Scaffold629.g11096.t1"/>
    <property type="gene ID" value="Csp11.Scaffold629.g11096"/>
</dbReference>
<keyword evidence="1 3" id="KW-0479">Metal-binding</keyword>
<evidence type="ECO:0000256" key="4">
    <source>
        <dbReference type="SAM" id="MobiDB-lite"/>
    </source>
</evidence>
<evidence type="ECO:0000313" key="7">
    <source>
        <dbReference type="WBParaSite" id="Csp11.Scaffold629.g11096.t1"/>
    </source>
</evidence>
<evidence type="ECO:0000256" key="1">
    <source>
        <dbReference type="ARBA" id="ARBA00022771"/>
    </source>
</evidence>
<organism evidence="6 7">
    <name type="scientific">Caenorhabditis tropicalis</name>
    <dbReference type="NCBI Taxonomy" id="1561998"/>
    <lineage>
        <taxon>Eukaryota</taxon>
        <taxon>Metazoa</taxon>
        <taxon>Ecdysozoa</taxon>
        <taxon>Nematoda</taxon>
        <taxon>Chromadorea</taxon>
        <taxon>Rhabditida</taxon>
        <taxon>Rhabditina</taxon>
        <taxon>Rhabditomorpha</taxon>
        <taxon>Rhabditoidea</taxon>
        <taxon>Rhabditidae</taxon>
        <taxon>Peloderinae</taxon>
        <taxon>Caenorhabditis</taxon>
    </lineage>
</organism>
<dbReference type="PROSITE" id="PS50089">
    <property type="entry name" value="ZF_RING_2"/>
    <property type="match status" value="1"/>
</dbReference>
<dbReference type="AlphaFoldDB" id="A0A1I7TRN7"/>
<dbReference type="GO" id="GO:0008270">
    <property type="term" value="F:zinc ion binding"/>
    <property type="evidence" value="ECO:0007669"/>
    <property type="project" value="UniProtKB-KW"/>
</dbReference>
<feature type="domain" description="RING-type" evidence="5">
    <location>
        <begin position="75"/>
        <end position="116"/>
    </location>
</feature>
<dbReference type="InterPro" id="IPR013083">
    <property type="entry name" value="Znf_RING/FYVE/PHD"/>
</dbReference>
<evidence type="ECO:0000259" key="5">
    <source>
        <dbReference type="PROSITE" id="PS50089"/>
    </source>
</evidence>
<proteinExistence type="predicted"/>
<evidence type="ECO:0000256" key="2">
    <source>
        <dbReference type="ARBA" id="ARBA00022833"/>
    </source>
</evidence>
<sequence>MPSSPPPNNPRDKRNRKRAVDKDNEEAKKLEKELEESKRKTAEARGENADMKSVLILRWEVINQYAEANRDISTCQDCHDRYDTVERQPTGLRCGDTSCRKCCYKNNGAYQCPTCNMRSTFPEEQPSRYNNFKILDHMG</sequence>
<keyword evidence="1 3" id="KW-0863">Zinc-finger</keyword>
<dbReference type="InterPro" id="IPR001841">
    <property type="entry name" value="Znf_RING"/>
</dbReference>
<name>A0A1I7TRN7_9PELO</name>
<feature type="compositionally biased region" description="Basic and acidic residues" evidence="4">
    <location>
        <begin position="18"/>
        <end position="49"/>
    </location>
</feature>
<evidence type="ECO:0000313" key="6">
    <source>
        <dbReference type="Proteomes" id="UP000095282"/>
    </source>
</evidence>
<keyword evidence="6" id="KW-1185">Reference proteome</keyword>
<accession>A0A1I7TRN7</accession>
<protein>
    <submittedName>
        <fullName evidence="7">RING-type domain-containing protein</fullName>
    </submittedName>
</protein>
<dbReference type="Gene3D" id="3.30.40.10">
    <property type="entry name" value="Zinc/RING finger domain, C3HC4 (zinc finger)"/>
    <property type="match status" value="1"/>
</dbReference>
<feature type="region of interest" description="Disordered" evidence="4">
    <location>
        <begin position="1"/>
        <end position="49"/>
    </location>
</feature>
<dbReference type="SUPFAM" id="SSF57850">
    <property type="entry name" value="RING/U-box"/>
    <property type="match status" value="1"/>
</dbReference>
<reference evidence="7" key="1">
    <citation type="submission" date="2016-11" db="UniProtKB">
        <authorList>
            <consortium name="WormBaseParasite"/>
        </authorList>
    </citation>
    <scope>IDENTIFICATION</scope>
</reference>
<dbReference type="Proteomes" id="UP000095282">
    <property type="component" value="Unplaced"/>
</dbReference>
<evidence type="ECO:0000256" key="3">
    <source>
        <dbReference type="PROSITE-ProRule" id="PRU00175"/>
    </source>
</evidence>
<keyword evidence="2" id="KW-0862">Zinc</keyword>